<proteinExistence type="predicted"/>
<dbReference type="EMBL" id="NFIJ01000007">
    <property type="protein sequence ID" value="OUO05415.1"/>
    <property type="molecule type" value="Genomic_DNA"/>
</dbReference>
<dbReference type="Proteomes" id="UP000195975">
    <property type="component" value="Unassembled WGS sequence"/>
</dbReference>
<evidence type="ECO:0000313" key="2">
    <source>
        <dbReference type="Proteomes" id="UP000195975"/>
    </source>
</evidence>
<accession>A0A9Q5SRU8</accession>
<protein>
    <submittedName>
        <fullName evidence="1">Uncharacterized protein</fullName>
    </submittedName>
</protein>
<comment type="caution">
    <text evidence="1">The sequence shown here is derived from an EMBL/GenBank/DDBJ whole genome shotgun (WGS) entry which is preliminary data.</text>
</comment>
<dbReference type="AlphaFoldDB" id="A0A9Q5SRU8"/>
<name>A0A9Q5SRU8_9BACT</name>
<evidence type="ECO:0000313" key="1">
    <source>
        <dbReference type="EMBL" id="OUO05415.1"/>
    </source>
</evidence>
<organism evidence="1 2">
    <name type="scientific">Parabacteroides johnsonii</name>
    <dbReference type="NCBI Taxonomy" id="387661"/>
    <lineage>
        <taxon>Bacteria</taxon>
        <taxon>Pseudomonadati</taxon>
        <taxon>Bacteroidota</taxon>
        <taxon>Bacteroidia</taxon>
        <taxon>Bacteroidales</taxon>
        <taxon>Tannerellaceae</taxon>
        <taxon>Parabacteroides</taxon>
    </lineage>
</organism>
<reference evidence="2" key="1">
    <citation type="submission" date="2017-04" db="EMBL/GenBank/DDBJ databases">
        <title>Function of individual gut microbiota members based on whole genome sequencing of pure cultures obtained from chicken caecum.</title>
        <authorList>
            <person name="Medvecky M."/>
            <person name="Cejkova D."/>
            <person name="Polansky O."/>
            <person name="Karasova D."/>
            <person name="Kubasova T."/>
            <person name="Cizek A."/>
            <person name="Rychlik I."/>
        </authorList>
    </citation>
    <scope>NUCLEOTIDE SEQUENCE [LARGE SCALE GENOMIC DNA]</scope>
    <source>
        <strain evidence="2">An42</strain>
    </source>
</reference>
<sequence length="59" mass="6815">MGIKKIRVPTNSIISDCDYVISTTDYIISASDYVIAAADYRISRHLRKNYSERKRDFSP</sequence>
<gene>
    <name evidence="1" type="ORF">B5F96_08615</name>
</gene>